<feature type="compositionally biased region" description="Basic and acidic residues" evidence="1">
    <location>
        <begin position="58"/>
        <end position="74"/>
    </location>
</feature>
<comment type="caution">
    <text evidence="2">The sequence shown here is derived from an EMBL/GenBank/DDBJ whole genome shotgun (WGS) entry which is preliminary data.</text>
</comment>
<gene>
    <name evidence="2" type="ORF">FMOSSE_LOCUS6048</name>
</gene>
<keyword evidence="3" id="KW-1185">Reference proteome</keyword>
<dbReference type="SUPFAM" id="SSF47095">
    <property type="entry name" value="HMG-box"/>
    <property type="match status" value="1"/>
</dbReference>
<accession>A0A9N9AUU5</accession>
<reference evidence="2" key="1">
    <citation type="submission" date="2021-06" db="EMBL/GenBank/DDBJ databases">
        <authorList>
            <person name="Kallberg Y."/>
            <person name="Tangrot J."/>
            <person name="Rosling A."/>
        </authorList>
    </citation>
    <scope>NUCLEOTIDE SEQUENCE</scope>
    <source>
        <strain evidence="2">87-6 pot B 2015</strain>
    </source>
</reference>
<protein>
    <submittedName>
        <fullName evidence="2">4615_t:CDS:1</fullName>
    </submittedName>
</protein>
<evidence type="ECO:0000256" key="1">
    <source>
        <dbReference type="SAM" id="MobiDB-lite"/>
    </source>
</evidence>
<dbReference type="CDD" id="cd00084">
    <property type="entry name" value="HMG-box_SF"/>
    <property type="match status" value="1"/>
</dbReference>
<dbReference type="InterPro" id="IPR036910">
    <property type="entry name" value="HMG_box_dom_sf"/>
</dbReference>
<name>A0A9N9AUU5_FUNMO</name>
<evidence type="ECO:0000313" key="3">
    <source>
        <dbReference type="Proteomes" id="UP000789375"/>
    </source>
</evidence>
<dbReference type="Proteomes" id="UP000789375">
    <property type="component" value="Unassembled WGS sequence"/>
</dbReference>
<sequence>MYRKDMMKHKPHNMPMTKFSKLVSEWWKKLPVDEKANRDQTFRNEINVRAISSQSDVSKTREDKINQDYRDHIEPSTVTDSLSECNHQKNGEQTINEANNLPMGMKRDCYLTESPSGIFIE</sequence>
<dbReference type="EMBL" id="CAJVPP010001227">
    <property type="protein sequence ID" value="CAG8542466.1"/>
    <property type="molecule type" value="Genomic_DNA"/>
</dbReference>
<feature type="region of interest" description="Disordered" evidence="1">
    <location>
        <begin position="53"/>
        <end position="84"/>
    </location>
</feature>
<organism evidence="2 3">
    <name type="scientific">Funneliformis mosseae</name>
    <name type="common">Endomycorrhizal fungus</name>
    <name type="synonym">Glomus mosseae</name>
    <dbReference type="NCBI Taxonomy" id="27381"/>
    <lineage>
        <taxon>Eukaryota</taxon>
        <taxon>Fungi</taxon>
        <taxon>Fungi incertae sedis</taxon>
        <taxon>Mucoromycota</taxon>
        <taxon>Glomeromycotina</taxon>
        <taxon>Glomeromycetes</taxon>
        <taxon>Glomerales</taxon>
        <taxon>Glomeraceae</taxon>
        <taxon>Funneliformis</taxon>
    </lineage>
</organism>
<proteinExistence type="predicted"/>
<dbReference type="AlphaFoldDB" id="A0A9N9AUU5"/>
<evidence type="ECO:0000313" key="2">
    <source>
        <dbReference type="EMBL" id="CAG8542466.1"/>
    </source>
</evidence>